<proteinExistence type="predicted"/>
<dbReference type="InterPro" id="IPR058705">
    <property type="entry name" value="A_ENA"/>
</dbReference>
<geneLocation type="plasmid" evidence="1 2">
    <name>pBMB0232</name>
</geneLocation>
<keyword evidence="1" id="KW-0176">Collagen</keyword>
<accession>A0A9W3KJB0</accession>
<evidence type="ECO:0000313" key="2">
    <source>
        <dbReference type="Proteomes" id="UP000018566"/>
    </source>
</evidence>
<dbReference type="EMBL" id="CP005939">
    <property type="protein sequence ID" value="AHA75558.1"/>
    <property type="molecule type" value="Genomic_DNA"/>
</dbReference>
<keyword evidence="1" id="KW-0614">Plasmid</keyword>
<dbReference type="AlphaFoldDB" id="A0A9W3KJB0"/>
<dbReference type="Pfam" id="PF26595">
    <property type="entry name" value="A_ENA"/>
    <property type="match status" value="1"/>
</dbReference>
<organism evidence="1 2">
    <name type="scientific">Bacillus thuringiensis YBT-1518</name>
    <dbReference type="NCBI Taxonomy" id="529122"/>
    <lineage>
        <taxon>Bacteria</taxon>
        <taxon>Bacillati</taxon>
        <taxon>Bacillota</taxon>
        <taxon>Bacilli</taxon>
        <taxon>Bacillales</taxon>
        <taxon>Bacillaceae</taxon>
        <taxon>Bacillus</taxon>
        <taxon>Bacillus cereus group</taxon>
    </lineage>
</organism>
<dbReference type="KEGG" id="bthu:YBT1518_32632"/>
<gene>
    <name evidence="1" type="ORF">YBT1518_32632</name>
</gene>
<dbReference type="RefSeq" id="WP_023523849.1">
    <property type="nucleotide sequence ID" value="NC_022877.1"/>
</dbReference>
<evidence type="ECO:0000313" key="1">
    <source>
        <dbReference type="EMBL" id="AHA75558.1"/>
    </source>
</evidence>
<protein>
    <submittedName>
        <fullName evidence="1">Collagen triple helix repeat protein</fullName>
    </submittedName>
</protein>
<name>A0A9W3KJB0_BACTU</name>
<sequence>MSQPNLPDINPNITLTREEAINLLLSSIAMQELGLAHIINAEGEKLQYALGTLTNNNLATPPTFNQLIQLNKSVQSPVFKENLI</sequence>
<reference evidence="1 2" key="1">
    <citation type="submission" date="2013-05" db="EMBL/GenBank/DDBJ databases">
        <title>Complete genome sequence of Bacillus thuringiensis YBT-1518, a typical strain with high toxicity to nematode.</title>
        <authorList>
            <person name="Wang P."/>
            <person name="Zhang C."/>
            <person name="Guo M."/>
            <person name="Guo S."/>
            <person name="Zhu Y."/>
            <person name="Zheng J."/>
            <person name="Zhu L."/>
            <person name="Ruan L."/>
            <person name="Peng D."/>
            <person name="Sun M."/>
        </authorList>
    </citation>
    <scope>NUCLEOTIDE SEQUENCE [LARGE SCALE GENOMIC DNA]</scope>
    <source>
        <strain evidence="1 2">YBT-1518</strain>
        <plasmid evidence="1 2">pBMB0232</plasmid>
    </source>
</reference>
<dbReference type="Proteomes" id="UP000018566">
    <property type="component" value="Plasmid pBMB0232"/>
</dbReference>